<organism evidence="1 2">
    <name type="scientific">Lactobacillus paragasseri JV-V03</name>
    <dbReference type="NCBI Taxonomy" id="525326"/>
    <lineage>
        <taxon>Bacteria</taxon>
        <taxon>Bacillati</taxon>
        <taxon>Bacillota</taxon>
        <taxon>Bacilli</taxon>
        <taxon>Lactobacillales</taxon>
        <taxon>Lactobacillaceae</taxon>
        <taxon>Lactobacillus</taxon>
    </lineage>
</organism>
<dbReference type="AlphaFoldDB" id="A0AA86ZU58"/>
<proteinExistence type="predicted"/>
<dbReference type="Proteomes" id="UP000003672">
    <property type="component" value="Unassembled WGS sequence"/>
</dbReference>
<name>A0AA86ZU58_9LACO</name>
<evidence type="ECO:0000313" key="1">
    <source>
        <dbReference type="EMBL" id="EFJ69685.1"/>
    </source>
</evidence>
<dbReference type="EMBL" id="ACGO02000001">
    <property type="protein sequence ID" value="EFJ69685.1"/>
    <property type="molecule type" value="Genomic_DNA"/>
</dbReference>
<protein>
    <submittedName>
        <fullName evidence="1">Uncharacterized protein</fullName>
    </submittedName>
</protein>
<evidence type="ECO:0000313" key="2">
    <source>
        <dbReference type="Proteomes" id="UP000003672"/>
    </source>
</evidence>
<sequence>MVNGHISNKFEVFDNIMITNWTNWEYLVPTILKEYTDNESADSIYQRSHSLPEQILDNIIKIIKYTKKREDPVFSLLY</sequence>
<reference evidence="1 2" key="1">
    <citation type="submission" date="2010-06" db="EMBL/GenBank/DDBJ databases">
        <authorList>
            <person name="Muzny D."/>
            <person name="Qin X."/>
            <person name="Buhay C."/>
            <person name="Dugan-Rocha S."/>
            <person name="Ding Y."/>
            <person name="Chen G."/>
            <person name="Hawes A."/>
            <person name="Holder M."/>
            <person name="Jhangiani S."/>
            <person name="Johnson A."/>
            <person name="Khan Z."/>
            <person name="Li Z."/>
            <person name="Liu W."/>
            <person name="Liu X."/>
            <person name="Perez L."/>
            <person name="Shen H."/>
            <person name="Wang Q."/>
            <person name="Watt J."/>
            <person name="Xi L."/>
            <person name="Xin Y."/>
            <person name="Zhou J."/>
            <person name="Deng J."/>
            <person name="Jiang H."/>
            <person name="Liu Y."/>
            <person name="Qu J."/>
            <person name="Song X.-Z."/>
            <person name="Zhang L."/>
            <person name="Villasana D."/>
            <person name="Johnson A."/>
            <person name="Liu J."/>
            <person name="Liyanage D."/>
            <person name="Lorensuhewa L."/>
            <person name="Robinson T."/>
            <person name="Song A."/>
            <person name="Song B.-B."/>
            <person name="Dinh H."/>
            <person name="Thornton R."/>
            <person name="Coyle M."/>
            <person name="Francisco L."/>
            <person name="Jackson L."/>
            <person name="Javaid M."/>
            <person name="Korchina V."/>
            <person name="Kovar C."/>
            <person name="Mata R."/>
            <person name="Mathew T."/>
            <person name="Ngo R."/>
            <person name="Nguyen L."/>
            <person name="Nguyen N."/>
            <person name="Okwuonu G."/>
            <person name="Ongeri F."/>
            <person name="Pham C."/>
            <person name="Simmons D."/>
            <person name="Wilczek-Boney K."/>
            <person name="Hale W."/>
            <person name="Jakkamsetti A."/>
            <person name="Pham P."/>
            <person name="Ruth R."/>
            <person name="San Lucas F."/>
            <person name="Warren J."/>
            <person name="Zhang J."/>
            <person name="Zhao Z."/>
            <person name="Zhou C."/>
            <person name="Zhu D."/>
            <person name="Lee S."/>
            <person name="Bess C."/>
            <person name="Blankenburg K."/>
            <person name="Forbes L."/>
            <person name="Fu Q."/>
            <person name="Gubbala S."/>
            <person name="Hirani K."/>
            <person name="Jayaseelan J.C."/>
            <person name="Lara F."/>
            <person name="Munidasa M."/>
            <person name="Palculict T."/>
            <person name="Patil S."/>
            <person name="Pu L.-L."/>
            <person name="Saada N."/>
            <person name="Tang L."/>
            <person name="Weissenberger G."/>
            <person name="Zhu Y."/>
            <person name="Hemphill L."/>
            <person name="Shang Y."/>
            <person name="Youmans B."/>
            <person name="Ayvaz T."/>
            <person name="Ross M."/>
            <person name="Santibanez J."/>
            <person name="Aqrawi P."/>
            <person name="Gross S."/>
            <person name="Joshi V."/>
            <person name="Fowler G."/>
            <person name="Nazareth L."/>
            <person name="Reid J."/>
            <person name="Worley K."/>
            <person name="Petrosino J."/>
            <person name="Highlander S."/>
            <person name="Gibbs R."/>
        </authorList>
    </citation>
    <scope>NUCLEOTIDE SEQUENCE [LARGE SCALE GENOMIC DNA]</scope>
    <source>
        <strain evidence="1 2">JV-V03</strain>
    </source>
</reference>
<accession>A0AA86ZU58</accession>
<comment type="caution">
    <text evidence="1">The sequence shown here is derived from an EMBL/GenBank/DDBJ whole genome shotgun (WGS) entry which is preliminary data.</text>
</comment>
<gene>
    <name evidence="1" type="ORF">HMPREF0514_10129</name>
</gene>